<name>A0ABP0T4R8_RICHE</name>
<evidence type="ECO:0000313" key="2">
    <source>
        <dbReference type="EMBL" id="CAK9121065.1"/>
    </source>
</evidence>
<dbReference type="PANTHER" id="PTHR43250:SF2">
    <property type="entry name" value="EXODEOXYRIBONUCLEASE III"/>
    <property type="match status" value="1"/>
</dbReference>
<organism evidence="2 3">
    <name type="scientific">Rickettsia helvetica</name>
    <dbReference type="NCBI Taxonomy" id="35789"/>
    <lineage>
        <taxon>Bacteria</taxon>
        <taxon>Pseudomonadati</taxon>
        <taxon>Pseudomonadota</taxon>
        <taxon>Alphaproteobacteria</taxon>
        <taxon>Rickettsiales</taxon>
        <taxon>Rickettsiaceae</taxon>
        <taxon>Rickettsieae</taxon>
        <taxon>Rickettsia</taxon>
        <taxon>spotted fever group</taxon>
    </lineage>
</organism>
<dbReference type="InterPro" id="IPR037493">
    <property type="entry name" value="ExoIII-like"/>
</dbReference>
<dbReference type="Proteomes" id="UP001642485">
    <property type="component" value="Chromosome"/>
</dbReference>
<reference evidence="2 3" key="1">
    <citation type="submission" date="2024-02" db="EMBL/GenBank/DDBJ databases">
        <authorList>
            <person name="Nijsse B."/>
            <person name="Sprong H."/>
        </authorList>
    </citation>
    <scope>NUCLEOTIDE SEQUENCE [LARGE SCALE GENOMIC DNA]</scope>
    <source>
        <strain evidence="2">OB144</strain>
    </source>
</reference>
<keyword evidence="3" id="KW-1185">Reference proteome</keyword>
<dbReference type="InterPro" id="IPR036691">
    <property type="entry name" value="Endo/exonu/phosph_ase_sf"/>
</dbReference>
<dbReference type="PANTHER" id="PTHR43250">
    <property type="entry name" value="EXODEOXYRIBONUCLEASE III"/>
    <property type="match status" value="1"/>
</dbReference>
<protein>
    <submittedName>
        <fullName evidence="2">Endo/exonuclease/phosphatase domain-containing protein</fullName>
    </submittedName>
</protein>
<dbReference type="SUPFAM" id="SSF56219">
    <property type="entry name" value="DNase I-like"/>
    <property type="match status" value="1"/>
</dbReference>
<evidence type="ECO:0000313" key="3">
    <source>
        <dbReference type="Proteomes" id="UP001642485"/>
    </source>
</evidence>
<dbReference type="Pfam" id="PF03372">
    <property type="entry name" value="Exo_endo_phos"/>
    <property type="match status" value="1"/>
</dbReference>
<accession>A0ABP0T4R8</accession>
<evidence type="ECO:0000259" key="1">
    <source>
        <dbReference type="Pfam" id="PF03372"/>
    </source>
</evidence>
<sequence>MRLRIDLLRKLVHEHQPDIILLQETKVADSLFPLEVIKNIGYEHVIYSGQKSYNGVAIISKFPLHNVCSLELYNSDKRHIAAIVNDIEIHNFYVPAGGDIPDIEVNAKFKHKCEYVRLI</sequence>
<dbReference type="InterPro" id="IPR005135">
    <property type="entry name" value="Endo/exonuclease/phosphatase"/>
</dbReference>
<dbReference type="InterPro" id="IPR020847">
    <property type="entry name" value="AP_endonuclease_F1_BS"/>
</dbReference>
<dbReference type="EMBL" id="OZ018776">
    <property type="protein sequence ID" value="CAK9121065.1"/>
    <property type="molecule type" value="Genomic_DNA"/>
</dbReference>
<gene>
    <name evidence="2" type="ORF">OB144RH_04685</name>
</gene>
<feature type="domain" description="Endonuclease/exonuclease/phosphatase" evidence="1">
    <location>
        <begin position="3"/>
        <end position="90"/>
    </location>
</feature>
<dbReference type="PROSITE" id="PS00726">
    <property type="entry name" value="AP_NUCLEASE_F1_1"/>
    <property type="match status" value="1"/>
</dbReference>
<dbReference type="Gene3D" id="3.60.10.10">
    <property type="entry name" value="Endonuclease/exonuclease/phosphatase"/>
    <property type="match status" value="1"/>
</dbReference>
<proteinExistence type="predicted"/>